<accession>A0A1H7XB48</accession>
<sequence>MKFCRSLECVDIEKLVTIYLNVQNDVIGINAIPDTVNQATAYPREIFKNAFLFGASARINMGTLLTCKLHSTRCILWRSKLIR</sequence>
<dbReference type="Proteomes" id="UP000198744">
    <property type="component" value="Unassembled WGS sequence"/>
</dbReference>
<dbReference type="InterPro" id="IPR025657">
    <property type="entry name" value="RadC_JAB"/>
</dbReference>
<evidence type="ECO:0000313" key="3">
    <source>
        <dbReference type="Proteomes" id="UP000198744"/>
    </source>
</evidence>
<dbReference type="EMBL" id="FOBS01000010">
    <property type="protein sequence ID" value="SEM30844.1"/>
    <property type="molecule type" value="Genomic_DNA"/>
</dbReference>
<proteinExistence type="predicted"/>
<feature type="domain" description="RadC-like JAB" evidence="1">
    <location>
        <begin position="7"/>
        <end position="59"/>
    </location>
</feature>
<reference evidence="2 3" key="1">
    <citation type="submission" date="2016-10" db="EMBL/GenBank/DDBJ databases">
        <authorList>
            <person name="de Groot N.N."/>
        </authorList>
    </citation>
    <scope>NUCLEOTIDE SEQUENCE [LARGE SCALE GENOMIC DNA]</scope>
    <source>
        <strain evidence="2 3">DSM 8423</strain>
    </source>
</reference>
<dbReference type="Gene3D" id="3.40.140.10">
    <property type="entry name" value="Cytidine Deaminase, domain 2"/>
    <property type="match status" value="1"/>
</dbReference>
<keyword evidence="3" id="KW-1185">Reference proteome</keyword>
<dbReference type="AlphaFoldDB" id="A0A1H7XB48"/>
<gene>
    <name evidence="2" type="ORF">SAMN04489760_1104</name>
</gene>
<evidence type="ECO:0000259" key="1">
    <source>
        <dbReference type="Pfam" id="PF04002"/>
    </source>
</evidence>
<evidence type="ECO:0000313" key="2">
    <source>
        <dbReference type="EMBL" id="SEM30844.1"/>
    </source>
</evidence>
<dbReference type="Pfam" id="PF04002">
    <property type="entry name" value="RadC"/>
    <property type="match status" value="1"/>
</dbReference>
<name>A0A1H7XB48_9BACT</name>
<organism evidence="2 3">
    <name type="scientific">Syntrophus gentianae</name>
    <dbReference type="NCBI Taxonomy" id="43775"/>
    <lineage>
        <taxon>Bacteria</taxon>
        <taxon>Pseudomonadati</taxon>
        <taxon>Thermodesulfobacteriota</taxon>
        <taxon>Syntrophia</taxon>
        <taxon>Syntrophales</taxon>
        <taxon>Syntrophaceae</taxon>
        <taxon>Syntrophus</taxon>
    </lineage>
</organism>
<protein>
    <submittedName>
        <fullName evidence="2">RadC-like JAB domain-containing protein</fullName>
    </submittedName>
</protein>